<evidence type="ECO:0000313" key="1">
    <source>
        <dbReference type="EMBL" id="KAJ8346106.1"/>
    </source>
</evidence>
<dbReference type="EMBL" id="JAINUF010000012">
    <property type="protein sequence ID" value="KAJ8346106.1"/>
    <property type="molecule type" value="Genomic_DNA"/>
</dbReference>
<evidence type="ECO:0000313" key="2">
    <source>
        <dbReference type="Proteomes" id="UP001152622"/>
    </source>
</evidence>
<keyword evidence="2" id="KW-1185">Reference proteome</keyword>
<dbReference type="AlphaFoldDB" id="A0A9Q1INH5"/>
<proteinExistence type="predicted"/>
<dbReference type="Proteomes" id="UP001152622">
    <property type="component" value="Chromosome 12"/>
</dbReference>
<protein>
    <submittedName>
        <fullName evidence="1">Uncharacterized protein</fullName>
    </submittedName>
</protein>
<reference evidence="1" key="1">
    <citation type="journal article" date="2023" name="Science">
        <title>Genome structures resolve the early diversification of teleost fishes.</title>
        <authorList>
            <person name="Parey E."/>
            <person name="Louis A."/>
            <person name="Montfort J."/>
            <person name="Bouchez O."/>
            <person name="Roques C."/>
            <person name="Iampietro C."/>
            <person name="Lluch J."/>
            <person name="Castinel A."/>
            <person name="Donnadieu C."/>
            <person name="Desvignes T."/>
            <person name="Floi Bucao C."/>
            <person name="Jouanno E."/>
            <person name="Wen M."/>
            <person name="Mejri S."/>
            <person name="Dirks R."/>
            <person name="Jansen H."/>
            <person name="Henkel C."/>
            <person name="Chen W.J."/>
            <person name="Zahm M."/>
            <person name="Cabau C."/>
            <person name="Klopp C."/>
            <person name="Thompson A.W."/>
            <person name="Robinson-Rechavi M."/>
            <person name="Braasch I."/>
            <person name="Lecointre G."/>
            <person name="Bobe J."/>
            <person name="Postlethwait J.H."/>
            <person name="Berthelot C."/>
            <person name="Roest Crollius H."/>
            <person name="Guiguen Y."/>
        </authorList>
    </citation>
    <scope>NUCLEOTIDE SEQUENCE</scope>
    <source>
        <strain evidence="1">WJC10195</strain>
    </source>
</reference>
<name>A0A9Q1INH5_SYNKA</name>
<accession>A0A9Q1INH5</accession>
<comment type="caution">
    <text evidence="1">The sequence shown here is derived from an EMBL/GenBank/DDBJ whole genome shotgun (WGS) entry which is preliminary data.</text>
</comment>
<organism evidence="1 2">
    <name type="scientific">Synaphobranchus kaupii</name>
    <name type="common">Kaup's arrowtooth eel</name>
    <dbReference type="NCBI Taxonomy" id="118154"/>
    <lineage>
        <taxon>Eukaryota</taxon>
        <taxon>Metazoa</taxon>
        <taxon>Chordata</taxon>
        <taxon>Craniata</taxon>
        <taxon>Vertebrata</taxon>
        <taxon>Euteleostomi</taxon>
        <taxon>Actinopterygii</taxon>
        <taxon>Neopterygii</taxon>
        <taxon>Teleostei</taxon>
        <taxon>Anguilliformes</taxon>
        <taxon>Synaphobranchidae</taxon>
        <taxon>Synaphobranchus</taxon>
    </lineage>
</organism>
<sequence>MSPGACCYLASGVNANALCLAGAPYHGESLTLERGGGVETRFQTEFNFHERRKNYHVLYGLDLRCSSEGAGWHVQNVDASAVPAPWLRSPAQLLRCGSSSVANADGAVPVDAS</sequence>
<gene>
    <name evidence="1" type="ORF">SKAU_G00302990</name>
</gene>